<dbReference type="Gene3D" id="3.40.50.150">
    <property type="entry name" value="Vaccinia Virus protein VP39"/>
    <property type="match status" value="1"/>
</dbReference>
<feature type="domain" description="Methyltransferase type 11" evidence="1">
    <location>
        <begin position="264"/>
        <end position="373"/>
    </location>
</feature>
<keyword evidence="3" id="KW-1185">Reference proteome</keyword>
<reference evidence="2 3" key="1">
    <citation type="submission" date="2019-12" db="EMBL/GenBank/DDBJ databases">
        <title>Genomic-based taxomic classification of the family Erythrobacteraceae.</title>
        <authorList>
            <person name="Xu L."/>
        </authorList>
    </citation>
    <scope>NUCLEOTIDE SEQUENCE [LARGE SCALE GENOMIC DNA]</scope>
    <source>
        <strain evidence="2 3">RC4-10-4</strain>
    </source>
</reference>
<accession>A0A845A1T0</accession>
<organism evidence="2 3">
    <name type="scientific">Aurantiacibacter arachoides</name>
    <dbReference type="NCBI Taxonomy" id="1850444"/>
    <lineage>
        <taxon>Bacteria</taxon>
        <taxon>Pseudomonadati</taxon>
        <taxon>Pseudomonadota</taxon>
        <taxon>Alphaproteobacteria</taxon>
        <taxon>Sphingomonadales</taxon>
        <taxon>Erythrobacteraceae</taxon>
        <taxon>Aurantiacibacter</taxon>
    </lineage>
</organism>
<dbReference type="Proteomes" id="UP000460626">
    <property type="component" value="Unassembled WGS sequence"/>
</dbReference>
<evidence type="ECO:0000259" key="1">
    <source>
        <dbReference type="Pfam" id="PF08241"/>
    </source>
</evidence>
<dbReference type="InterPro" id="IPR013216">
    <property type="entry name" value="Methyltransf_11"/>
</dbReference>
<proteinExistence type="predicted"/>
<protein>
    <submittedName>
        <fullName evidence="2">Methyltransferase domain-containing protein</fullName>
    </submittedName>
</protein>
<keyword evidence="2" id="KW-0808">Transferase</keyword>
<dbReference type="InterPro" id="IPR029063">
    <property type="entry name" value="SAM-dependent_MTases_sf"/>
</dbReference>
<dbReference type="GO" id="GO:0032259">
    <property type="term" value="P:methylation"/>
    <property type="evidence" value="ECO:0007669"/>
    <property type="project" value="UniProtKB-KW"/>
</dbReference>
<sequence>MPSAAPAFEKAESEGILRRLSDAGKLVDYSAVSNDVLPDVAAAHILEHPRVPFVSYPYEWSFSLHKAAALFHLDFHLDLLEAGFTLSDATAYNVQFDGTRPFFIDHLSIRPYQDGEIWAGHRQFCMQFLNPLLMWSALETQPNHWFRGNLEGIAPEDLSRLLPMRKKLGWTVMTHVVAQAAMQNRSVKAAQGSAKYRQTRLPLHAMKGMLDGLRRAIAGLNVPSHATVWGDYAGRNSYQSEEARAKAAFVAEMTSASKPDLLFDIGCNSGDYSKVALESGAGRVVGFDFDHAALELAYDRARQEELAFLPLWLDAANPSPAQGWGQAERKGFGERASADALVALAFIHHIAIGRNVPLDMATDWLTALAPTGVIEFPHKSDPMVQTLLSQRDDIFPVYDNAHFASLLSQRARIVKQVEVLPTRTLYWYERH</sequence>
<name>A0A845A1T0_9SPHN</name>
<dbReference type="EMBL" id="WTYH01000001">
    <property type="protein sequence ID" value="MXO93530.1"/>
    <property type="molecule type" value="Genomic_DNA"/>
</dbReference>
<keyword evidence="2" id="KW-0489">Methyltransferase</keyword>
<comment type="caution">
    <text evidence="2">The sequence shown here is derived from an EMBL/GenBank/DDBJ whole genome shotgun (WGS) entry which is preliminary data.</text>
</comment>
<dbReference type="CDD" id="cd02440">
    <property type="entry name" value="AdoMet_MTases"/>
    <property type="match status" value="1"/>
</dbReference>
<dbReference type="AlphaFoldDB" id="A0A845A1T0"/>
<dbReference type="GO" id="GO:0008757">
    <property type="term" value="F:S-adenosylmethionine-dependent methyltransferase activity"/>
    <property type="evidence" value="ECO:0007669"/>
    <property type="project" value="InterPro"/>
</dbReference>
<gene>
    <name evidence="2" type="ORF">GRI62_07915</name>
</gene>
<dbReference type="OrthoDB" id="9765084at2"/>
<evidence type="ECO:0000313" key="3">
    <source>
        <dbReference type="Proteomes" id="UP000460626"/>
    </source>
</evidence>
<evidence type="ECO:0000313" key="2">
    <source>
        <dbReference type="EMBL" id="MXO93530.1"/>
    </source>
</evidence>
<dbReference type="SUPFAM" id="SSF53335">
    <property type="entry name" value="S-adenosyl-L-methionine-dependent methyltransferases"/>
    <property type="match status" value="1"/>
</dbReference>
<dbReference type="Pfam" id="PF08241">
    <property type="entry name" value="Methyltransf_11"/>
    <property type="match status" value="1"/>
</dbReference>